<keyword evidence="3" id="KW-1185">Reference proteome</keyword>
<feature type="non-terminal residue" evidence="2">
    <location>
        <position position="1"/>
    </location>
</feature>
<accession>A0ABN9RVL0</accession>
<feature type="region of interest" description="Disordered" evidence="1">
    <location>
        <begin position="183"/>
        <end position="216"/>
    </location>
</feature>
<feature type="non-terminal residue" evidence="2">
    <location>
        <position position="216"/>
    </location>
</feature>
<gene>
    <name evidence="2" type="ORF">PCOR1329_LOCUS22504</name>
</gene>
<dbReference type="Proteomes" id="UP001189429">
    <property type="component" value="Unassembled WGS sequence"/>
</dbReference>
<protein>
    <submittedName>
        <fullName evidence="2">Uncharacterized protein</fullName>
    </submittedName>
</protein>
<evidence type="ECO:0000313" key="2">
    <source>
        <dbReference type="EMBL" id="CAK0821080.1"/>
    </source>
</evidence>
<comment type="caution">
    <text evidence="2">The sequence shown here is derived from an EMBL/GenBank/DDBJ whole genome shotgun (WGS) entry which is preliminary data.</text>
</comment>
<dbReference type="EMBL" id="CAUYUJ010007534">
    <property type="protein sequence ID" value="CAK0821080.1"/>
    <property type="molecule type" value="Genomic_DNA"/>
</dbReference>
<sequence length="216" mass="23573">DCQKLIWNYKLIANDRFYQCGHKVQLWEPWSSAKLFGRPDTSTSDKQMRNLLQAAGVPPGVAEAIKATQRAAAATLRTLGELETATEAHEEKIAEQVVAETAHRLAPHTLQREQARDTPQALGNKIVIGYGIFETADPDDMEEAERNTFKQYKLKFDAARPQLETAAQKSQDLMASIKGFDMERAAKRRRGHGGAAGHKEAPAGTGAGSGAESSDA</sequence>
<reference evidence="2" key="1">
    <citation type="submission" date="2023-10" db="EMBL/GenBank/DDBJ databases">
        <authorList>
            <person name="Chen Y."/>
            <person name="Shah S."/>
            <person name="Dougan E. K."/>
            <person name="Thang M."/>
            <person name="Chan C."/>
        </authorList>
    </citation>
    <scope>NUCLEOTIDE SEQUENCE [LARGE SCALE GENOMIC DNA]</scope>
</reference>
<evidence type="ECO:0000313" key="3">
    <source>
        <dbReference type="Proteomes" id="UP001189429"/>
    </source>
</evidence>
<name>A0ABN9RVL0_9DINO</name>
<evidence type="ECO:0000256" key="1">
    <source>
        <dbReference type="SAM" id="MobiDB-lite"/>
    </source>
</evidence>
<organism evidence="2 3">
    <name type="scientific">Prorocentrum cordatum</name>
    <dbReference type="NCBI Taxonomy" id="2364126"/>
    <lineage>
        <taxon>Eukaryota</taxon>
        <taxon>Sar</taxon>
        <taxon>Alveolata</taxon>
        <taxon>Dinophyceae</taxon>
        <taxon>Prorocentrales</taxon>
        <taxon>Prorocentraceae</taxon>
        <taxon>Prorocentrum</taxon>
    </lineage>
</organism>
<proteinExistence type="predicted"/>